<dbReference type="AlphaFoldDB" id="A0A232LTT2"/>
<proteinExistence type="predicted"/>
<name>A0A232LTT2_9EURO</name>
<feature type="compositionally biased region" description="Polar residues" evidence="1">
    <location>
        <begin position="390"/>
        <end position="401"/>
    </location>
</feature>
<dbReference type="EMBL" id="NPHW01004739">
    <property type="protein sequence ID" value="OXV07565.1"/>
    <property type="molecule type" value="Genomic_DNA"/>
</dbReference>
<dbReference type="Proteomes" id="UP000243515">
    <property type="component" value="Unassembled WGS sequence"/>
</dbReference>
<protein>
    <recommendedName>
        <fullName evidence="4">ARS binding protein Abp2</fullName>
    </recommendedName>
</protein>
<gene>
    <name evidence="2" type="ORF">Egran_04671</name>
</gene>
<feature type="compositionally biased region" description="Polar residues" evidence="1">
    <location>
        <begin position="481"/>
        <end position="499"/>
    </location>
</feature>
<feature type="region of interest" description="Disordered" evidence="1">
    <location>
        <begin position="388"/>
        <end position="506"/>
    </location>
</feature>
<evidence type="ECO:0000256" key="1">
    <source>
        <dbReference type="SAM" id="MobiDB-lite"/>
    </source>
</evidence>
<feature type="compositionally biased region" description="Polar residues" evidence="1">
    <location>
        <begin position="455"/>
        <end position="472"/>
    </location>
</feature>
<dbReference type="Pfam" id="PF09441">
    <property type="entry name" value="Abp2"/>
    <property type="match status" value="1"/>
</dbReference>
<dbReference type="InterPro" id="IPR018562">
    <property type="entry name" value="ARS-binding_2"/>
</dbReference>
<dbReference type="GO" id="GO:0003688">
    <property type="term" value="F:DNA replication origin binding"/>
    <property type="evidence" value="ECO:0007669"/>
    <property type="project" value="TreeGrafter"/>
</dbReference>
<reference evidence="2 3" key="1">
    <citation type="journal article" date="2015" name="Environ. Microbiol.">
        <title>Metagenome sequence of Elaphomyces granulatus from sporocarp tissue reveals Ascomycota ectomycorrhizal fingerprints of genome expansion and a Proteobacteria-rich microbiome.</title>
        <authorList>
            <person name="Quandt C.A."/>
            <person name="Kohler A."/>
            <person name="Hesse C.N."/>
            <person name="Sharpton T.J."/>
            <person name="Martin F."/>
            <person name="Spatafora J.W."/>
        </authorList>
    </citation>
    <scope>NUCLEOTIDE SEQUENCE [LARGE SCALE GENOMIC DNA]</scope>
    <source>
        <strain evidence="2 3">OSC145934</strain>
    </source>
</reference>
<dbReference type="PANTHER" id="PTHR42048:SF1">
    <property type="entry name" value="ARS-BINDING PROTEIN 2"/>
    <property type="match status" value="1"/>
</dbReference>
<evidence type="ECO:0000313" key="3">
    <source>
        <dbReference type="Proteomes" id="UP000243515"/>
    </source>
</evidence>
<keyword evidence="3" id="KW-1185">Reference proteome</keyword>
<evidence type="ECO:0000313" key="2">
    <source>
        <dbReference type="EMBL" id="OXV07565.1"/>
    </source>
</evidence>
<organism evidence="2 3">
    <name type="scientific">Elaphomyces granulatus</name>
    <dbReference type="NCBI Taxonomy" id="519963"/>
    <lineage>
        <taxon>Eukaryota</taxon>
        <taxon>Fungi</taxon>
        <taxon>Dikarya</taxon>
        <taxon>Ascomycota</taxon>
        <taxon>Pezizomycotina</taxon>
        <taxon>Eurotiomycetes</taxon>
        <taxon>Eurotiomycetidae</taxon>
        <taxon>Eurotiales</taxon>
        <taxon>Elaphomycetaceae</taxon>
        <taxon>Elaphomyces</taxon>
    </lineage>
</organism>
<dbReference type="OrthoDB" id="2104370at2759"/>
<feature type="region of interest" description="Disordered" evidence="1">
    <location>
        <begin position="1"/>
        <end position="121"/>
    </location>
</feature>
<evidence type="ECO:0008006" key="4">
    <source>
        <dbReference type="Google" id="ProtNLM"/>
    </source>
</evidence>
<dbReference type="PANTHER" id="PTHR42048">
    <property type="entry name" value="ARS-BINDING PROTEIN 2"/>
    <property type="match status" value="1"/>
</dbReference>
<accession>A0A232LTT2</accession>
<sequence length="769" mass="83688">MESPYRGRISHSAERGELSGPQMVIQQYARYPSNLDPSLHSASTASARSRRIPSPSPPLRRKETPRSLQSSPRVPHSSVFPSSMARAGASMSPPLFDPLSRQRSTRDSIGPADGRVLPPRNITDETIDDAYVNFILYCNPNVPASVDSTELRKNFRSPPRSDGKNFSIFALWELIQKLDRKELKTWIQLAIKLGVEPPSLEKKQSAQKVQQYAVRLKRWMRAMHVDAFFEFCLGHPHSYYTHLPVANGPAFESRDGVPLDEDLALRALVPEWKPKRGRKRAEDKENDELKAVKRPHLDTSVGALHNSGFATHGVNFPQSAIPFSAFPEDLDVDPWGAASSFASDGVADGAADGQADGSLAGTEFHWRAASPVGYPHSAIIPRNHHPAEMFTTNEPQSAVTPSSRDRSRTRRRHGPAVSSAWPGGNGSTTGKVRGRPPNRVSAPGGPFSSFPVNPGRSSTPLADNASLRSSPAITVEREVNPQPSNQVLVDQMPGSSQRPSARPGKLQLQVPPHLGRPIRLATPPTVVLNGTNNGPPPFQPASHARQNSVATSNGIGEADIASDAGQNGPSGSVLVSIEDIIRAVSDRLRRGRLSGRPTPLGSEEARALANAAVSRLRFSYDRASPEYLSLLCATCLGVSHKFGLGGSRPGPVTIKVSAKSSDAMLDSKGLPSTTYTLVFESNPAHGVVTSTVFSDISLGPDVARRHDSLTDAGDELAFDSDLDEEFFDGTMSQVTWKQRYLQLRKQMRKKELAFQEYRRNILNSVMADI</sequence>
<comment type="caution">
    <text evidence="2">The sequence shown here is derived from an EMBL/GenBank/DDBJ whole genome shotgun (WGS) entry which is preliminary data.</text>
</comment>